<sequence>MECPDCGGSQISREVGPGWSPSTRLVDVFVDLEEGDGITLHRQCWTCGWHEDREIAVTEIEAEHGDPETVAHQQRLTELVNELEAIEDTETLKAIHRDVRQRQSTDVAATDTGDGE</sequence>
<evidence type="ECO:0000313" key="2">
    <source>
        <dbReference type="Proteomes" id="UP000608850"/>
    </source>
</evidence>
<dbReference type="Pfam" id="PF26407">
    <property type="entry name" value="DUF8105"/>
    <property type="match status" value="1"/>
</dbReference>
<dbReference type="OrthoDB" id="209565at2157"/>
<dbReference type="Proteomes" id="UP000608850">
    <property type="component" value="Unassembled WGS sequence"/>
</dbReference>
<name>A0A830GDB9_9EURY</name>
<evidence type="ECO:0008006" key="3">
    <source>
        <dbReference type="Google" id="ProtNLM"/>
    </source>
</evidence>
<protein>
    <recommendedName>
        <fullName evidence="3">Small CPxCG-related zinc finger protein</fullName>
    </recommendedName>
</protein>
<proteinExistence type="predicted"/>
<gene>
    <name evidence="1" type="ORF">GCM10009021_26980</name>
</gene>
<evidence type="ECO:0000313" key="1">
    <source>
        <dbReference type="EMBL" id="GGN23962.1"/>
    </source>
</evidence>
<dbReference type="InterPro" id="IPR058418">
    <property type="entry name" value="DUF8105"/>
</dbReference>
<dbReference type="EMBL" id="BMOQ01000008">
    <property type="protein sequence ID" value="GGN23962.1"/>
    <property type="molecule type" value="Genomic_DNA"/>
</dbReference>
<organism evidence="1 2">
    <name type="scientific">Halarchaeum nitratireducens</name>
    <dbReference type="NCBI Taxonomy" id="489913"/>
    <lineage>
        <taxon>Archaea</taxon>
        <taxon>Methanobacteriati</taxon>
        <taxon>Methanobacteriota</taxon>
        <taxon>Stenosarchaea group</taxon>
        <taxon>Halobacteria</taxon>
        <taxon>Halobacteriales</taxon>
        <taxon>Halobacteriaceae</taxon>
    </lineage>
</organism>
<reference evidence="1 2" key="1">
    <citation type="journal article" date="2019" name="Int. J. Syst. Evol. Microbiol.">
        <title>The Global Catalogue of Microorganisms (GCM) 10K type strain sequencing project: providing services to taxonomists for standard genome sequencing and annotation.</title>
        <authorList>
            <consortium name="The Broad Institute Genomics Platform"/>
            <consortium name="The Broad Institute Genome Sequencing Center for Infectious Disease"/>
            <person name="Wu L."/>
            <person name="Ma J."/>
        </authorList>
    </citation>
    <scope>NUCLEOTIDE SEQUENCE [LARGE SCALE GENOMIC DNA]</scope>
    <source>
        <strain evidence="1 2">JCM 16331</strain>
    </source>
</reference>
<dbReference type="AlphaFoldDB" id="A0A830GDB9"/>
<comment type="caution">
    <text evidence="1">The sequence shown here is derived from an EMBL/GenBank/DDBJ whole genome shotgun (WGS) entry which is preliminary data.</text>
</comment>
<dbReference type="RefSeq" id="WP_188879649.1">
    <property type="nucleotide sequence ID" value="NZ_BMOQ01000008.1"/>
</dbReference>
<keyword evidence="2" id="KW-1185">Reference proteome</keyword>
<accession>A0A830GDB9</accession>